<dbReference type="Gene3D" id="3.20.20.150">
    <property type="entry name" value="Divalent-metal-dependent TIM barrel enzymes"/>
    <property type="match status" value="1"/>
</dbReference>
<name>A0ABM8TYN3_9BURK</name>
<comment type="caution">
    <text evidence="1">The sequence shown here is derived from an EMBL/GenBank/DDBJ whole genome shotgun (WGS) entry which is preliminary data.</text>
</comment>
<dbReference type="SUPFAM" id="SSF51658">
    <property type="entry name" value="Xylose isomerase-like"/>
    <property type="match status" value="1"/>
</dbReference>
<evidence type="ECO:0000313" key="1">
    <source>
        <dbReference type="EMBL" id="CAG4888968.1"/>
    </source>
</evidence>
<reference evidence="1 2" key="1">
    <citation type="submission" date="2021-04" db="EMBL/GenBank/DDBJ databases">
        <authorList>
            <person name="Vanwijnsberghe S."/>
        </authorList>
    </citation>
    <scope>NUCLEOTIDE SEQUENCE [LARGE SCALE GENOMIC DNA]</scope>
    <source>
        <strain evidence="1 2">LMG 32171</strain>
    </source>
</reference>
<dbReference type="EMBL" id="CAJQYY010000003">
    <property type="protein sequence ID" value="CAG4888968.1"/>
    <property type="molecule type" value="Genomic_DNA"/>
</dbReference>
<protein>
    <recommendedName>
        <fullName evidence="3">Sugar phosphate isomerase/epimerase</fullName>
    </recommendedName>
</protein>
<dbReference type="RefSeq" id="WP_228974790.1">
    <property type="nucleotide sequence ID" value="NZ_CAJQYY010000003.1"/>
</dbReference>
<evidence type="ECO:0000313" key="2">
    <source>
        <dbReference type="Proteomes" id="UP000789752"/>
    </source>
</evidence>
<dbReference type="Proteomes" id="UP000789752">
    <property type="component" value="Unassembled WGS sequence"/>
</dbReference>
<organism evidence="1 2">
    <name type="scientific">Paraburkholderia gardini</name>
    <dbReference type="NCBI Taxonomy" id="2823469"/>
    <lineage>
        <taxon>Bacteria</taxon>
        <taxon>Pseudomonadati</taxon>
        <taxon>Pseudomonadota</taxon>
        <taxon>Betaproteobacteria</taxon>
        <taxon>Burkholderiales</taxon>
        <taxon>Burkholderiaceae</taxon>
        <taxon>Paraburkholderia</taxon>
    </lineage>
</organism>
<evidence type="ECO:0008006" key="3">
    <source>
        <dbReference type="Google" id="ProtNLM"/>
    </source>
</evidence>
<accession>A0ABM8TYN3</accession>
<gene>
    <name evidence="1" type="ORF">R54767_00610</name>
</gene>
<proteinExistence type="predicted"/>
<keyword evidence="2" id="KW-1185">Reference proteome</keyword>
<sequence>MSQRLLVFQSMWAMERRHGDGFERSLEENLRMIAGAGFDGISAHYADRAEVRRLAALRKTYGLDVEGQCFPRTVDDLQPVLENATESGVHHIDLQPDVRPRGTAEAVTLLDGWSRLAEQVDFPVYIETHRDRMTTDLYFTLDLLDARPGTKLLGDISHYLVGREFAWPVSGENHALMHRILDSSWAFHGRVASREQVQIELSFEPHRMWVDLFLDWWRYGFASWCKRAGADDTLAFTCELGPKPYAIIGRDGNDTTDRWAESLLLRDWIRDVWRDVRQHHAASVQAVFPE</sequence>
<dbReference type="InterPro" id="IPR036237">
    <property type="entry name" value="Xyl_isomerase-like_sf"/>
</dbReference>